<dbReference type="RefSeq" id="WP_380752046.1">
    <property type="nucleotide sequence ID" value="NZ_JBHSRF010000016.1"/>
</dbReference>
<feature type="compositionally biased region" description="Low complexity" evidence="1">
    <location>
        <begin position="117"/>
        <end position="137"/>
    </location>
</feature>
<feature type="compositionally biased region" description="Low complexity" evidence="1">
    <location>
        <begin position="207"/>
        <end position="222"/>
    </location>
</feature>
<proteinExistence type="predicted"/>
<protein>
    <recommendedName>
        <fullName evidence="4">Lipid droplet-associated protein</fullName>
    </recommendedName>
</protein>
<evidence type="ECO:0000256" key="1">
    <source>
        <dbReference type="SAM" id="MobiDB-lite"/>
    </source>
</evidence>
<feature type="compositionally biased region" description="Low complexity" evidence="1">
    <location>
        <begin position="150"/>
        <end position="199"/>
    </location>
</feature>
<dbReference type="EMBL" id="JBHSRF010000016">
    <property type="protein sequence ID" value="MFC6082305.1"/>
    <property type="molecule type" value="Genomic_DNA"/>
</dbReference>
<dbReference type="Proteomes" id="UP001596137">
    <property type="component" value="Unassembled WGS sequence"/>
</dbReference>
<comment type="caution">
    <text evidence="2">The sequence shown here is derived from an EMBL/GenBank/DDBJ whole genome shotgun (WGS) entry which is preliminary data.</text>
</comment>
<feature type="compositionally biased region" description="Basic and acidic residues" evidence="1">
    <location>
        <begin position="87"/>
        <end position="98"/>
    </location>
</feature>
<gene>
    <name evidence="2" type="ORF">ACFP1K_14160</name>
</gene>
<feature type="region of interest" description="Disordered" evidence="1">
    <location>
        <begin position="64"/>
        <end position="230"/>
    </location>
</feature>
<evidence type="ECO:0000313" key="3">
    <source>
        <dbReference type="Proteomes" id="UP001596137"/>
    </source>
</evidence>
<sequence>MSLTDIVRSIAKNVRQTVSDPGELKEKAKDLPLNVLQTALTGVGQALTLSDRVRTRLRNIVGDRDTDVSAPAPGDRDSAWATATEEAPERDKPARREPVIFAPRPSPAPTGAPSNGATKPAATTTPEPTTVAEPASTVAEPAATVTEPSATVTETEPVAAPAEAVVTPAEPVTAPAEPVVTPAEAVVTPKAKPAAAKPATTRKKPATPRAKAAPKAKQAATESGAALAEPLAGYAEMTVASLRARMRGKSVDQMRALLEYEQSTTARPEVVQMFARRLAKLESGE</sequence>
<accession>A0ABW1NG33</accession>
<evidence type="ECO:0000313" key="2">
    <source>
        <dbReference type="EMBL" id="MFC6082305.1"/>
    </source>
</evidence>
<keyword evidence="3" id="KW-1185">Reference proteome</keyword>
<reference evidence="3" key="1">
    <citation type="journal article" date="2019" name="Int. J. Syst. Evol. Microbiol.">
        <title>The Global Catalogue of Microorganisms (GCM) 10K type strain sequencing project: providing services to taxonomists for standard genome sequencing and annotation.</title>
        <authorList>
            <consortium name="The Broad Institute Genomics Platform"/>
            <consortium name="The Broad Institute Genome Sequencing Center for Infectious Disease"/>
            <person name="Wu L."/>
            <person name="Ma J."/>
        </authorList>
    </citation>
    <scope>NUCLEOTIDE SEQUENCE [LARGE SCALE GENOMIC DNA]</scope>
    <source>
        <strain evidence="3">JCM 30346</strain>
    </source>
</reference>
<evidence type="ECO:0008006" key="4">
    <source>
        <dbReference type="Google" id="ProtNLM"/>
    </source>
</evidence>
<name>A0ABW1NG33_9ACTN</name>
<organism evidence="2 3">
    <name type="scientific">Sphaerisporangium aureirubrum</name>
    <dbReference type="NCBI Taxonomy" id="1544736"/>
    <lineage>
        <taxon>Bacteria</taxon>
        <taxon>Bacillati</taxon>
        <taxon>Actinomycetota</taxon>
        <taxon>Actinomycetes</taxon>
        <taxon>Streptosporangiales</taxon>
        <taxon>Streptosporangiaceae</taxon>
        <taxon>Sphaerisporangium</taxon>
    </lineage>
</organism>